<protein>
    <submittedName>
        <fullName evidence="3">HNH endonuclease</fullName>
    </submittedName>
</protein>
<proteinExistence type="predicted"/>
<dbReference type="InterPro" id="IPR002145">
    <property type="entry name" value="CopG"/>
</dbReference>
<keyword evidence="3" id="KW-0255">Endonuclease</keyword>
<dbReference type="Proteomes" id="UP000772812">
    <property type="component" value="Unassembled WGS sequence"/>
</dbReference>
<dbReference type="EMBL" id="JAACYA010000001">
    <property type="protein sequence ID" value="MBK3331853.1"/>
    <property type="molecule type" value="Genomic_DNA"/>
</dbReference>
<feature type="domain" description="Ribbon-helix-helix protein CopG" evidence="1">
    <location>
        <begin position="159"/>
        <end position="195"/>
    </location>
</feature>
<dbReference type="InterPro" id="IPR044925">
    <property type="entry name" value="His-Me_finger_sf"/>
</dbReference>
<evidence type="ECO:0000313" key="3">
    <source>
        <dbReference type="EMBL" id="MBK3331853.1"/>
    </source>
</evidence>
<dbReference type="Pfam" id="PF01402">
    <property type="entry name" value="RHH_1"/>
    <property type="match status" value="1"/>
</dbReference>
<feature type="domain" description="HNH nuclease" evidence="2">
    <location>
        <begin position="72"/>
        <end position="111"/>
    </location>
</feature>
<keyword evidence="3" id="KW-0378">Hydrolase</keyword>
<organism evidence="3 4">
    <name type="scientific">Persephonella atlantica</name>
    <dbReference type="NCBI Taxonomy" id="2699429"/>
    <lineage>
        <taxon>Bacteria</taxon>
        <taxon>Pseudomonadati</taxon>
        <taxon>Aquificota</taxon>
        <taxon>Aquificia</taxon>
        <taxon>Aquificales</taxon>
        <taxon>Hydrogenothermaceae</taxon>
        <taxon>Persephonella</taxon>
    </lineage>
</organism>
<keyword evidence="4" id="KW-1185">Reference proteome</keyword>
<sequence length="199" mass="23309">MKGKVIYRFGDETLKQIEDFPDYAVSSKGFIYRKIKDGLLPESYREFRKKTFKNKRGFHTVQLSDGKRKKVYYLHRLVAEYFVPNPESYRYVIHKDTNKDNNSAENLIWVPYIKGKTDKELKEKVSQLIQEGKSYYQISKILQISIQKVMKIAGKKDILSITVESAVKEKLLKKAEKEGKTLSELIEGLLKRYVEGKDE</sequence>
<dbReference type="Pfam" id="PF13392">
    <property type="entry name" value="HNH_3"/>
    <property type="match status" value="1"/>
</dbReference>
<dbReference type="Gene3D" id="3.90.75.20">
    <property type="match status" value="1"/>
</dbReference>
<keyword evidence="3" id="KW-0540">Nuclease</keyword>
<accession>A0ABS1GG05</accession>
<gene>
    <name evidence="3" type="ORF">GWK41_02075</name>
</gene>
<dbReference type="InterPro" id="IPR003615">
    <property type="entry name" value="HNH_nuc"/>
</dbReference>
<evidence type="ECO:0000313" key="4">
    <source>
        <dbReference type="Proteomes" id="UP000772812"/>
    </source>
</evidence>
<evidence type="ECO:0000259" key="1">
    <source>
        <dbReference type="Pfam" id="PF01402"/>
    </source>
</evidence>
<comment type="caution">
    <text evidence="3">The sequence shown here is derived from an EMBL/GenBank/DDBJ whole genome shotgun (WGS) entry which is preliminary data.</text>
</comment>
<reference evidence="3 4" key="1">
    <citation type="journal article" date="2021" name="Syst. Appl. Microbiol.">
        <title>Persephonella atlantica sp. nov.: How to adapt to physico-chemical gradients in high temperature hydrothermal habitats.</title>
        <authorList>
            <person name="Francois D.X."/>
            <person name="Godfroy A."/>
            <person name="Mathien C."/>
            <person name="Aube J."/>
            <person name="Cathalot C."/>
            <person name="Lesongeur F."/>
            <person name="L'Haridon S."/>
            <person name="Philippon X."/>
            <person name="Roussel E.G."/>
        </authorList>
    </citation>
    <scope>NUCLEOTIDE SEQUENCE [LARGE SCALE GENOMIC DNA]</scope>
    <source>
        <strain evidence="3 4">MO1340</strain>
    </source>
</reference>
<name>A0ABS1GG05_9AQUI</name>
<dbReference type="RefSeq" id="WP_200673254.1">
    <property type="nucleotide sequence ID" value="NZ_JAACYA010000001.1"/>
</dbReference>
<dbReference type="SUPFAM" id="SSF54060">
    <property type="entry name" value="His-Me finger endonucleases"/>
    <property type="match status" value="1"/>
</dbReference>
<dbReference type="GO" id="GO:0004519">
    <property type="term" value="F:endonuclease activity"/>
    <property type="evidence" value="ECO:0007669"/>
    <property type="project" value="UniProtKB-KW"/>
</dbReference>
<evidence type="ECO:0000259" key="2">
    <source>
        <dbReference type="Pfam" id="PF13392"/>
    </source>
</evidence>